<reference evidence="1 2" key="1">
    <citation type="submission" date="2020-12" db="EMBL/GenBank/DDBJ databases">
        <title>Sulforoseuscoccus oceanibium gen. nov., sp. nov., a representative of the phylum Verrucomicrobia with special cytoplasmic membrane, and proposal of Sulforoseuscoccusaceae fam. nov.</title>
        <authorList>
            <person name="Xi F."/>
        </authorList>
    </citation>
    <scope>NUCLEOTIDE SEQUENCE [LARGE SCALE GENOMIC DNA]</scope>
    <source>
        <strain evidence="1 2">T37</strain>
    </source>
</reference>
<dbReference type="InterPro" id="IPR026350">
    <property type="entry name" value="GxxExxY"/>
</dbReference>
<organism evidence="1 2">
    <name type="scientific">Sulfuriroseicoccus oceanibius</name>
    <dbReference type="NCBI Taxonomy" id="2707525"/>
    <lineage>
        <taxon>Bacteria</taxon>
        <taxon>Pseudomonadati</taxon>
        <taxon>Verrucomicrobiota</taxon>
        <taxon>Verrucomicrobiia</taxon>
        <taxon>Verrucomicrobiales</taxon>
        <taxon>Verrucomicrobiaceae</taxon>
        <taxon>Sulfuriroseicoccus</taxon>
    </lineage>
</organism>
<accession>A0A6B3L1H4</accession>
<proteinExistence type="predicted"/>
<evidence type="ECO:0000313" key="2">
    <source>
        <dbReference type="Proteomes" id="UP000475117"/>
    </source>
</evidence>
<dbReference type="KEGG" id="soa:G3M56_008250"/>
<dbReference type="Pfam" id="PF13366">
    <property type="entry name" value="PDDEXK_3"/>
    <property type="match status" value="1"/>
</dbReference>
<sequence length="141" mass="15654">MTGVLKGSRSAGGDPETYAIIGAAMAVHSELGRGFLEQVYQQALEQEFLARGIPFLREVEIPINYRGRPLGVSYRADFLCYESVIVETKALVELQGVHDSQVINYLKATGLNRGLLLNFGTPALQYRRLVYELKEPPAPQK</sequence>
<dbReference type="RefSeq" id="WP_164361939.1">
    <property type="nucleotide sequence ID" value="NZ_CP066776.1"/>
</dbReference>
<dbReference type="Proteomes" id="UP000475117">
    <property type="component" value="Chromosome"/>
</dbReference>
<evidence type="ECO:0000313" key="1">
    <source>
        <dbReference type="EMBL" id="QQL43886.1"/>
    </source>
</evidence>
<dbReference type="AlphaFoldDB" id="A0A6B3L1H4"/>
<dbReference type="EMBL" id="CP066776">
    <property type="protein sequence ID" value="QQL43886.1"/>
    <property type="molecule type" value="Genomic_DNA"/>
</dbReference>
<dbReference type="NCBIfam" id="TIGR04256">
    <property type="entry name" value="GxxExxY"/>
    <property type="match status" value="1"/>
</dbReference>
<keyword evidence="2" id="KW-1185">Reference proteome</keyword>
<gene>
    <name evidence="1" type="ORF">G3M56_008250</name>
</gene>
<protein>
    <submittedName>
        <fullName evidence="1">GxxExxY protein</fullName>
    </submittedName>
</protein>
<name>A0A6B3L1H4_9BACT</name>